<dbReference type="Proteomes" id="UP000298488">
    <property type="component" value="Unassembled WGS sequence"/>
</dbReference>
<dbReference type="RefSeq" id="WP_104095760.1">
    <property type="nucleotide sequence ID" value="NZ_JACHBP010000001.1"/>
</dbReference>
<proteinExistence type="predicted"/>
<accession>A0A4R8VCR5</accession>
<dbReference type="OrthoDB" id="5074825at2"/>
<protein>
    <recommendedName>
        <fullName evidence="3">Multiubiquitin</fullName>
    </recommendedName>
</protein>
<comment type="caution">
    <text evidence="1">The sequence shown here is derived from an EMBL/GenBank/DDBJ whole genome shotgun (WGS) entry which is preliminary data.</text>
</comment>
<gene>
    <name evidence="1" type="ORF">E3N84_07445</name>
</gene>
<organism evidence="1 2">
    <name type="scientific">Terrimesophilobacter mesophilus</name>
    <dbReference type="NCBI Taxonomy" id="433647"/>
    <lineage>
        <taxon>Bacteria</taxon>
        <taxon>Bacillati</taxon>
        <taxon>Actinomycetota</taxon>
        <taxon>Actinomycetes</taxon>
        <taxon>Micrococcales</taxon>
        <taxon>Microbacteriaceae</taxon>
        <taxon>Terrimesophilobacter</taxon>
    </lineage>
</organism>
<sequence>MTHQDLAEASKKKYPKINITIDSKTYTVRDDDWEAGALLRLAGLDPVEYDLAQIKKNGQLKRFKDGHVVKVEDGDEFESVKQDGPVA</sequence>
<evidence type="ECO:0000313" key="1">
    <source>
        <dbReference type="EMBL" id="TFB79892.1"/>
    </source>
</evidence>
<evidence type="ECO:0008006" key="3">
    <source>
        <dbReference type="Google" id="ProtNLM"/>
    </source>
</evidence>
<name>A0A4R8VCR5_9MICO</name>
<evidence type="ECO:0000313" key="2">
    <source>
        <dbReference type="Proteomes" id="UP000298488"/>
    </source>
</evidence>
<keyword evidence="2" id="KW-1185">Reference proteome</keyword>
<dbReference type="AlphaFoldDB" id="A0A4R8VCR5"/>
<dbReference type="EMBL" id="SOFI01000003">
    <property type="protein sequence ID" value="TFB79892.1"/>
    <property type="molecule type" value="Genomic_DNA"/>
</dbReference>
<reference evidence="1 2" key="1">
    <citation type="submission" date="2019-03" db="EMBL/GenBank/DDBJ databases">
        <title>Genomics of glacier-inhabiting Cryobacterium strains.</title>
        <authorList>
            <person name="Liu Q."/>
            <person name="Xin Y.-H."/>
        </authorList>
    </citation>
    <scope>NUCLEOTIDE SEQUENCE [LARGE SCALE GENOMIC DNA]</scope>
    <source>
        <strain evidence="1 2">CGMCC 1.10440</strain>
    </source>
</reference>